<evidence type="ECO:0000259" key="3">
    <source>
        <dbReference type="Pfam" id="PF19305"/>
    </source>
</evidence>
<dbReference type="Gene3D" id="1.10.4100.10">
    <property type="entry name" value="2-methylcitrate dehydratase PrpD"/>
    <property type="match status" value="1"/>
</dbReference>
<dbReference type="Pfam" id="PF03972">
    <property type="entry name" value="MmgE_PrpD_N"/>
    <property type="match status" value="1"/>
</dbReference>
<dbReference type="AlphaFoldDB" id="A0A222E6G2"/>
<evidence type="ECO:0000313" key="5">
    <source>
        <dbReference type="Proteomes" id="UP000203589"/>
    </source>
</evidence>
<feature type="domain" description="MmgE/PrpD N-terminal" evidence="2">
    <location>
        <begin position="16"/>
        <end position="235"/>
    </location>
</feature>
<dbReference type="InterPro" id="IPR042183">
    <property type="entry name" value="MmgE/PrpD_sf_1"/>
</dbReference>
<dbReference type="InterPro" id="IPR045337">
    <property type="entry name" value="MmgE_PrpD_C"/>
</dbReference>
<dbReference type="Gene3D" id="3.30.1330.120">
    <property type="entry name" value="2-methylcitrate dehydratase PrpD"/>
    <property type="match status" value="1"/>
</dbReference>
<dbReference type="SUPFAM" id="SSF103378">
    <property type="entry name" value="2-methylcitrate dehydratase PrpD"/>
    <property type="match status" value="1"/>
</dbReference>
<organism evidence="4 5">
    <name type="scientific">Antarctobacter heliothermus</name>
    <dbReference type="NCBI Taxonomy" id="74033"/>
    <lineage>
        <taxon>Bacteria</taxon>
        <taxon>Pseudomonadati</taxon>
        <taxon>Pseudomonadota</taxon>
        <taxon>Alphaproteobacteria</taxon>
        <taxon>Rhodobacterales</taxon>
        <taxon>Roseobacteraceae</taxon>
        <taxon>Antarctobacter</taxon>
    </lineage>
</organism>
<evidence type="ECO:0000313" key="4">
    <source>
        <dbReference type="EMBL" id="ASP21710.1"/>
    </source>
</evidence>
<keyword evidence="5" id="KW-1185">Reference proteome</keyword>
<dbReference type="PANTHER" id="PTHR16943">
    <property type="entry name" value="2-METHYLCITRATE DEHYDRATASE-RELATED"/>
    <property type="match status" value="1"/>
</dbReference>
<dbReference type="EMBL" id="CP022540">
    <property type="protein sequence ID" value="ASP21710.1"/>
    <property type="molecule type" value="Genomic_DNA"/>
</dbReference>
<comment type="similarity">
    <text evidence="1">Belongs to the PrpD family.</text>
</comment>
<dbReference type="Pfam" id="PF19305">
    <property type="entry name" value="MmgE_PrpD_C"/>
    <property type="match status" value="1"/>
</dbReference>
<dbReference type="InterPro" id="IPR036148">
    <property type="entry name" value="MmgE/PrpD_sf"/>
</dbReference>
<evidence type="ECO:0000259" key="2">
    <source>
        <dbReference type="Pfam" id="PF03972"/>
    </source>
</evidence>
<dbReference type="InterPro" id="IPR005656">
    <property type="entry name" value="MmgE_PrpD"/>
</dbReference>
<protein>
    <submittedName>
        <fullName evidence="4">MmgE/PrpD family protein</fullName>
    </submittedName>
</protein>
<dbReference type="Proteomes" id="UP000203589">
    <property type="component" value="Chromosome"/>
</dbReference>
<dbReference type="PANTHER" id="PTHR16943:SF8">
    <property type="entry name" value="2-METHYLCITRATE DEHYDRATASE"/>
    <property type="match status" value="1"/>
</dbReference>
<dbReference type="InterPro" id="IPR045336">
    <property type="entry name" value="MmgE_PrpD_N"/>
</dbReference>
<feature type="domain" description="MmgE/PrpD C-terminal" evidence="3">
    <location>
        <begin position="261"/>
        <end position="429"/>
    </location>
</feature>
<reference evidence="4 5" key="1">
    <citation type="submission" date="2017-07" db="EMBL/GenBank/DDBJ databases">
        <title>Genome Sequence of Antarctobacter heliothermus Strain SMS3 Isolated from a culture of the Diatom Skeletonema marinoi.</title>
        <authorList>
            <person name="Topel M."/>
            <person name="Pinder M.I.M."/>
            <person name="Johansson O.N."/>
            <person name="Kourtchenko O."/>
            <person name="Godhe A."/>
            <person name="Clarke A.K."/>
        </authorList>
    </citation>
    <scope>NUCLEOTIDE SEQUENCE [LARGE SCALE GENOMIC DNA]</scope>
    <source>
        <strain evidence="4 5">SMS3</strain>
    </source>
</reference>
<dbReference type="KEGG" id="aht:ANTHELSMS3_03058"/>
<evidence type="ECO:0000256" key="1">
    <source>
        <dbReference type="ARBA" id="ARBA00006174"/>
    </source>
</evidence>
<dbReference type="InterPro" id="IPR042188">
    <property type="entry name" value="MmgE/PrpD_sf_2"/>
</dbReference>
<dbReference type="GO" id="GO:0016829">
    <property type="term" value="F:lyase activity"/>
    <property type="evidence" value="ECO:0007669"/>
    <property type="project" value="InterPro"/>
</dbReference>
<proteinExistence type="inferred from homology"/>
<name>A0A222E6G2_9RHOB</name>
<gene>
    <name evidence="4" type="ORF">ANTHELSMS3_03058</name>
</gene>
<accession>A0A222E6G2</accession>
<sequence>MRAHGLRYAAGMTPFDFIHGLQWDDLPAPVRAQAKRCLLDLIGVAAGGLATDMSRIIRDHAAEDFPGSTPILFDNRTSAPATAAMAMATSIDSLDGHDGYNPAKGHIGCPLLPALLIFGQQARISGEGFLTALVMGYEFGARTAEAQHGTCPDYHTSGSWGAVTAAAAGARLLGLDVGQTRHALGIAEYHGPRSQMMRCIDWPTMVKDGAGWGAMSGVSAVQLARRGFTGAPAITVEQAPEYWTGLGTDWRILQQYFKPDPVCRWAQAPIEGVLALRRAHGLCAADVDHIEVDSFHEATRLATSRPETTEEAQYSTTFPCAVAMVRGGLAPADLDRAALRDPEILRLSEGLIMAEEAKANAAFPGTRLARVRLVLRDGRVLESDWMRPRWDAEDPPSDAELVNKFHALADPVLGRDRAEAIASVIDRLEEAPLTALTEHLFRAP</sequence>